<dbReference type="PANTHER" id="PTHR22683">
    <property type="entry name" value="SPORULATION PROTEIN RELATED"/>
    <property type="match status" value="1"/>
</dbReference>
<keyword evidence="2 3" id="KW-0067">ATP-binding</keyword>
<dbReference type="Gene3D" id="3.40.50.300">
    <property type="entry name" value="P-loop containing nucleotide triphosphate hydrolases"/>
    <property type="match status" value="1"/>
</dbReference>
<evidence type="ECO:0000256" key="3">
    <source>
        <dbReference type="PROSITE-ProRule" id="PRU00289"/>
    </source>
</evidence>
<dbReference type="InterPro" id="IPR002543">
    <property type="entry name" value="FtsK_dom"/>
</dbReference>
<keyword evidence="1 3" id="KW-0547">Nucleotide-binding</keyword>
<proteinExistence type="predicted"/>
<accession>A0A974VWE9</accession>
<evidence type="ECO:0000256" key="4">
    <source>
        <dbReference type="SAM" id="SignalP"/>
    </source>
</evidence>
<feature type="chain" id="PRO_5046531864" evidence="4">
    <location>
        <begin position="22"/>
        <end position="710"/>
    </location>
</feature>
<dbReference type="SUPFAM" id="SSF52540">
    <property type="entry name" value="P-loop containing nucleoside triphosphate hydrolases"/>
    <property type="match status" value="1"/>
</dbReference>
<gene>
    <name evidence="6" type="ORF">JWS13_00210</name>
</gene>
<protein>
    <submittedName>
        <fullName evidence="6">AAA family ATPase</fullName>
    </submittedName>
</protein>
<dbReference type="PROSITE" id="PS50901">
    <property type="entry name" value="FTSK"/>
    <property type="match status" value="1"/>
</dbReference>
<keyword evidence="4" id="KW-0732">Signal</keyword>
<name>A0A974VWE9_9NOCA</name>
<evidence type="ECO:0000313" key="7">
    <source>
        <dbReference type="Proteomes" id="UP000662986"/>
    </source>
</evidence>
<sequence>MRNATITAAGGVLFAATAPFAGLDDWAAPGAVAVASASVGVGAHGYRTQLRELEVDRATEQLCHVMGLSSPSREGLRASRWSNRWPGRPGRLVVRYPSAKLALDPNFIPRITEVLSGQMWGDYRVSKHQRKQCRIVFVPEIRSDNCAEQPAVSARAKRTILTLLGPTGRVTKTEFDPNTGELVALEATHEAGVKLAPSGYRTRIERTASANLPGRWRTRWNLETDWVRFEVRPTFDPNVWHPAITLDEDFDPLVNYDAVRIPYGIDEDGNVMSWRPAVDPNVMLVGAPGTGKTVTAHTLLTEIAYRAWIVWVADGKGVEFLGYQDWPNVQIVASRIEHQVAVIHRAWQVMEERYDAIVSGNAKETDFEPLVLFVDEFADIRGNLLNWYSTIKGKGDPTKPRTLQEIASIGRKGRTARVHLIIGTQRPDAEYFGGDMRDNFRMRVSMGRLSPQGAMMMWESPAIGTTIPRGCRGRATTINDANRDVEIQTYRTPDPRKVGDGDEGYELFEILHPPVTRHERLVILDPEPDPVDIDTGDSTEEVEIRFRDYVQAPWGRAADHPLHDPVAQRDRKYIGQVRGANPMSVLGLDEGQASSSSETRMASLLADAVNSLHRPELSVVPAMSDDDVDDWEGFSEAESRSPGDLQVGDLILVDEETDQWAVIDTDPGPDEFDDDDHIAITWRGDGDLEGVISMPYDSEIACRKPLEFSS</sequence>
<keyword evidence="6" id="KW-0614">Plasmid</keyword>
<dbReference type="EMBL" id="CP070614">
    <property type="protein sequence ID" value="QSE87170.1"/>
    <property type="molecule type" value="Genomic_DNA"/>
</dbReference>
<evidence type="ECO:0000256" key="2">
    <source>
        <dbReference type="ARBA" id="ARBA00022840"/>
    </source>
</evidence>
<dbReference type="InterPro" id="IPR027417">
    <property type="entry name" value="P-loop_NTPase"/>
</dbReference>
<feature type="domain" description="FtsK" evidence="5">
    <location>
        <begin position="260"/>
        <end position="455"/>
    </location>
</feature>
<keyword evidence="7" id="KW-1185">Reference proteome</keyword>
<reference evidence="6 7" key="1">
    <citation type="journal article" date="2021" name="Microbiol. Resour. Announc.">
        <title>Complete Genome Sequences of Two Rhodococcus sp. Strains with Large and Linear Chromosomes, Isolated from Apple Rhizosphere.</title>
        <authorList>
            <person name="Benning S."/>
            <person name="Brugnone N."/>
            <person name="Siani R."/>
            <person name="Kublik S."/>
            <person name="Schloter M."/>
            <person name="Rad V."/>
        </authorList>
    </citation>
    <scope>NUCLEOTIDE SEQUENCE [LARGE SCALE GENOMIC DNA]</scope>
    <source>
        <strain evidence="6 7">R79</strain>
    </source>
</reference>
<dbReference type="PANTHER" id="PTHR22683:SF41">
    <property type="entry name" value="DNA TRANSLOCASE FTSK"/>
    <property type="match status" value="1"/>
</dbReference>
<dbReference type="Pfam" id="PF01580">
    <property type="entry name" value="FtsK_SpoIIIE"/>
    <property type="match status" value="1"/>
</dbReference>
<dbReference type="RefSeq" id="WP_206003906.1">
    <property type="nucleotide sequence ID" value="NZ_CP070614.1"/>
</dbReference>
<reference evidence="6 7" key="2">
    <citation type="journal article" date="2022" name="Arch. Microbiol.">
        <title>Rhodococcus pseudokoreensis sp. nov. isolated from the rhizosphere of young M26 apple rootstocks.</title>
        <authorList>
            <person name="Kampfer P."/>
            <person name="Glaeser S.P."/>
            <person name="Blom J."/>
            <person name="Wolf J."/>
            <person name="Benning S."/>
            <person name="Schloter M."/>
            <person name="Neumann-Schaal M."/>
        </authorList>
    </citation>
    <scope>NUCLEOTIDE SEQUENCE [LARGE SCALE GENOMIC DNA]</scope>
    <source>
        <strain evidence="6 7">R79</strain>
    </source>
</reference>
<dbReference type="InterPro" id="IPR050206">
    <property type="entry name" value="FtsK/SpoIIIE/SftA"/>
</dbReference>
<geneLocation type="plasmid" evidence="6 7">
    <name>unnamed5</name>
</geneLocation>
<organism evidence="6 7">
    <name type="scientific">Rhodococcus pseudokoreensis</name>
    <dbReference type="NCBI Taxonomy" id="2811421"/>
    <lineage>
        <taxon>Bacteria</taxon>
        <taxon>Bacillati</taxon>
        <taxon>Actinomycetota</taxon>
        <taxon>Actinomycetes</taxon>
        <taxon>Mycobacteriales</taxon>
        <taxon>Nocardiaceae</taxon>
        <taxon>Rhodococcus</taxon>
    </lineage>
</organism>
<feature type="signal peptide" evidence="4">
    <location>
        <begin position="1"/>
        <end position="21"/>
    </location>
</feature>
<feature type="binding site" evidence="3">
    <location>
        <begin position="286"/>
        <end position="293"/>
    </location>
    <ligand>
        <name>ATP</name>
        <dbReference type="ChEBI" id="CHEBI:30616"/>
    </ligand>
</feature>
<evidence type="ECO:0000259" key="5">
    <source>
        <dbReference type="PROSITE" id="PS50901"/>
    </source>
</evidence>
<evidence type="ECO:0000256" key="1">
    <source>
        <dbReference type="ARBA" id="ARBA00022741"/>
    </source>
</evidence>
<dbReference type="Proteomes" id="UP000662986">
    <property type="component" value="Plasmid unnamed5"/>
</dbReference>
<evidence type="ECO:0000313" key="6">
    <source>
        <dbReference type="EMBL" id="QSE87170.1"/>
    </source>
</evidence>
<dbReference type="SMART" id="SM00382">
    <property type="entry name" value="AAA"/>
    <property type="match status" value="1"/>
</dbReference>
<dbReference type="InterPro" id="IPR003593">
    <property type="entry name" value="AAA+_ATPase"/>
</dbReference>
<dbReference type="CDD" id="cd01127">
    <property type="entry name" value="TrwB_TraG_TraD_VirD4"/>
    <property type="match status" value="1"/>
</dbReference>